<dbReference type="RefSeq" id="WP_090922648.1">
    <property type="nucleotide sequence ID" value="NZ_FMVM01000012.1"/>
</dbReference>
<proteinExistence type="predicted"/>
<dbReference type="Proteomes" id="UP000198538">
    <property type="component" value="Unassembled WGS sequence"/>
</dbReference>
<dbReference type="InterPro" id="IPR006530">
    <property type="entry name" value="YD"/>
</dbReference>
<dbReference type="STRING" id="582692.SAMN05720606_112190"/>
<keyword evidence="2" id="KW-1185">Reference proteome</keyword>
<sequence length="66" mass="7537">MVKATGEGKTVTYSYNGDGLLYERTEGEQTIRYYYDEEAKLMAEAIVTSGKAELTYVYIYDLYGQL</sequence>
<organism evidence="1 2">
    <name type="scientific">Paenibacillus polysaccharolyticus</name>
    <dbReference type="NCBI Taxonomy" id="582692"/>
    <lineage>
        <taxon>Bacteria</taxon>
        <taxon>Bacillati</taxon>
        <taxon>Bacillota</taxon>
        <taxon>Bacilli</taxon>
        <taxon>Bacillales</taxon>
        <taxon>Paenibacillaceae</taxon>
        <taxon>Paenibacillus</taxon>
    </lineage>
</organism>
<reference evidence="2" key="1">
    <citation type="submission" date="2016-10" db="EMBL/GenBank/DDBJ databases">
        <authorList>
            <person name="Varghese N."/>
            <person name="Submissions S."/>
        </authorList>
    </citation>
    <scope>NUCLEOTIDE SEQUENCE [LARGE SCALE GENOMIC DNA]</scope>
    <source>
        <strain evidence="2">BL9</strain>
    </source>
</reference>
<evidence type="ECO:0000313" key="1">
    <source>
        <dbReference type="EMBL" id="SCY93662.1"/>
    </source>
</evidence>
<gene>
    <name evidence="1" type="ORF">SAMN05720606_112190</name>
</gene>
<name>A0A1G5JZ03_9BACL</name>
<dbReference type="EMBL" id="FMVM01000012">
    <property type="protein sequence ID" value="SCY93662.1"/>
    <property type="molecule type" value="Genomic_DNA"/>
</dbReference>
<dbReference type="NCBIfam" id="TIGR01643">
    <property type="entry name" value="YD_repeat_2x"/>
    <property type="match status" value="1"/>
</dbReference>
<accession>A0A1G5JZ03</accession>
<dbReference type="AlphaFoldDB" id="A0A1G5JZ03"/>
<evidence type="ECO:0000313" key="2">
    <source>
        <dbReference type="Proteomes" id="UP000198538"/>
    </source>
</evidence>
<protein>
    <submittedName>
        <fullName evidence="1">YD repeat-containing protein</fullName>
    </submittedName>
</protein>